<name>A0AA38R6A7_9PEZI</name>
<keyword evidence="11 16" id="KW-0472">Membrane</keyword>
<feature type="region of interest" description="Disordered" evidence="15">
    <location>
        <begin position="348"/>
        <end position="389"/>
    </location>
</feature>
<dbReference type="Pfam" id="PF04922">
    <property type="entry name" value="DIE2_ALG10"/>
    <property type="match status" value="1"/>
</dbReference>
<feature type="transmembrane region" description="Helical" evidence="16">
    <location>
        <begin position="409"/>
        <end position="433"/>
    </location>
</feature>
<feature type="transmembrane region" description="Helical" evidence="16">
    <location>
        <begin position="274"/>
        <end position="293"/>
    </location>
</feature>
<evidence type="ECO:0000256" key="15">
    <source>
        <dbReference type="SAM" id="MobiDB-lite"/>
    </source>
</evidence>
<comment type="pathway">
    <text evidence="2">Protein modification; protein glycosylation.</text>
</comment>
<evidence type="ECO:0000256" key="1">
    <source>
        <dbReference type="ARBA" id="ARBA00004477"/>
    </source>
</evidence>
<gene>
    <name evidence="17" type="ORF">NKR23_g9276</name>
</gene>
<keyword evidence="10 16" id="KW-1133">Transmembrane helix</keyword>
<evidence type="ECO:0000313" key="18">
    <source>
        <dbReference type="Proteomes" id="UP001174694"/>
    </source>
</evidence>
<evidence type="ECO:0000256" key="4">
    <source>
        <dbReference type="ARBA" id="ARBA00011967"/>
    </source>
</evidence>
<keyword evidence="7" id="KW-0808">Transferase</keyword>
<evidence type="ECO:0000256" key="16">
    <source>
        <dbReference type="SAM" id="Phobius"/>
    </source>
</evidence>
<accession>A0AA38R6A7</accession>
<comment type="caution">
    <text evidence="17">The sequence shown here is derived from an EMBL/GenBank/DDBJ whole genome shotgun (WGS) entry which is preliminary data.</text>
</comment>
<evidence type="ECO:0000256" key="8">
    <source>
        <dbReference type="ARBA" id="ARBA00022692"/>
    </source>
</evidence>
<reference evidence="17" key="1">
    <citation type="submission" date="2022-07" db="EMBL/GenBank/DDBJ databases">
        <title>Fungi with potential for degradation of polypropylene.</title>
        <authorList>
            <person name="Gostincar C."/>
        </authorList>
    </citation>
    <scope>NUCLEOTIDE SEQUENCE</scope>
    <source>
        <strain evidence="17">EXF-13308</strain>
    </source>
</reference>
<sequence>MVLGLQTFARRWYEVVCKTAPEPYLDEVFHVPQAQKYCEGKYLEWDDKITTPPGLYLIDTAFRGILRISQCSTASLRLENVVAIVATGMVAAMCRSLLETRLAQGQGKQLAQPLSFYAMHTGLNIALLPVLFFFSGLYYTDVYSTLMVLVTYYNHLCRLSPHGKSLLNDLWTIVIGIMALLMRQTNIFWVVVFQGGVEVAHAVKTLQHVPEAAPRFNTLTDVVRYYAWRYSVGDIHDPPLNIAWLDDWFFALLSIAVAAICNPLRVLKQVWPHISLMGLFGGFVLWNGSVVLGDKSNHVATIHLAQMLYIWPLFTFFSGPLLLPAVSPFLDIVRNAYSINFNHRGTIPRDPHEPAGSSSRLSSHYRRDPKKKRPSAKGESTTPPGPDSSSFSLQAVDALVRSKLYYIPYFLSTLLASFLIVHYNTIIHPFTLADNRHYMFYVFRYTIRRPGHVRYYLIPAYTFCRLACWACLSGSSLRLIDSQDQPAPVRFWSRPFADAPATARAGEQRAEEQAAARPPPMLPHVGMLDSPDSGSALAPPTSAAALWLLATALSLVTAPLVEPRYFILPWVFWRLLVPANRRLSTEPLLPGWLRRLAGKVDLRLVLETAWFVAVNLGTMYIFVTRPFVWRSEDGEVLDGGRVQRFMW</sequence>
<evidence type="ECO:0000256" key="2">
    <source>
        <dbReference type="ARBA" id="ARBA00004922"/>
    </source>
</evidence>
<comment type="function">
    <text evidence="13">Dol-P-Glc:Glc(2)Man(9)GlcNAc(2)-PP-Dol alpha-1,2-glucosyltransferase that operates in the biosynthetic pathway of dolichol-linked oligosaccharides, the glycan precursors employed in protein asparagine (N)-glycosylation. The assembly of dolichol-linked oligosaccharides begins on the cytosolic side of the endoplasmic reticulum membrane and finishes in its lumen. The sequential addition of sugars to dolichol pyrophosphate produces dolichol-linked oligosaccharides containing fourteen sugars, including two GlcNAcs, nine mannoses and three glucoses. Once assembled, the oligosaccharide is transferred from the lipid to nascent proteins by oligosaccharyltransferases. In the lumen of the endoplasmic reticulum, adds the third and last glucose residue from dolichyl phosphate glucose (Dol-P-Glc) onto the lipid-linked oligosaccharide intermediate Glc(2)Man(9)GlcNAc(2)-PP-Dol to produce Glc(3)Man(9)GlcNAc(2)-PP-Dol.</text>
</comment>
<protein>
    <recommendedName>
        <fullName evidence="5">Dol-P-Glc:Glc(2)Man(9)GlcNAc(2)-PP-Dol alpha-1,2-glucosyltransferase</fullName>
        <ecNumber evidence="4">2.4.1.256</ecNumber>
    </recommendedName>
    <alternativeName>
        <fullName evidence="12">Asparagine-linked glycosylation protein 10</fullName>
    </alternativeName>
</protein>
<feature type="compositionally biased region" description="Basic residues" evidence="15">
    <location>
        <begin position="363"/>
        <end position="375"/>
    </location>
</feature>
<feature type="compositionally biased region" description="Polar residues" evidence="15">
    <location>
        <begin position="378"/>
        <end position="389"/>
    </location>
</feature>
<dbReference type="EC" id="2.4.1.256" evidence="4"/>
<keyword evidence="18" id="KW-1185">Reference proteome</keyword>
<feature type="transmembrane region" description="Helical" evidence="16">
    <location>
        <begin position="110"/>
        <end position="131"/>
    </location>
</feature>
<keyword evidence="8 16" id="KW-0812">Transmembrane</keyword>
<comment type="subcellular location">
    <subcellularLocation>
        <location evidence="1">Endoplasmic reticulum membrane</location>
        <topology evidence="1">Multi-pass membrane protein</topology>
    </subcellularLocation>
</comment>
<dbReference type="GO" id="GO:0106073">
    <property type="term" value="F:dolichyl pyrophosphate Glc2Man9GlcNAc2 alpha-1,2-glucosyltransferase activity"/>
    <property type="evidence" value="ECO:0007669"/>
    <property type="project" value="UniProtKB-EC"/>
</dbReference>
<dbReference type="EMBL" id="JANBVO010000035">
    <property type="protein sequence ID" value="KAJ9137309.1"/>
    <property type="molecule type" value="Genomic_DNA"/>
</dbReference>
<dbReference type="GO" id="GO:0005789">
    <property type="term" value="C:endoplasmic reticulum membrane"/>
    <property type="evidence" value="ECO:0007669"/>
    <property type="project" value="UniProtKB-SubCell"/>
</dbReference>
<dbReference type="GO" id="GO:0006488">
    <property type="term" value="P:dolichol-linked oligosaccharide biosynthetic process"/>
    <property type="evidence" value="ECO:0007669"/>
    <property type="project" value="InterPro"/>
</dbReference>
<feature type="transmembrane region" description="Helical" evidence="16">
    <location>
        <begin position="166"/>
        <end position="182"/>
    </location>
</feature>
<feature type="transmembrane region" description="Helical" evidence="16">
    <location>
        <begin position="248"/>
        <end position="267"/>
    </location>
</feature>
<dbReference type="Proteomes" id="UP001174694">
    <property type="component" value="Unassembled WGS sequence"/>
</dbReference>
<evidence type="ECO:0000256" key="13">
    <source>
        <dbReference type="ARBA" id="ARBA00044727"/>
    </source>
</evidence>
<comment type="similarity">
    <text evidence="3">Belongs to the ALG10 glucosyltransferase family.</text>
</comment>
<dbReference type="AlphaFoldDB" id="A0AA38R6A7"/>
<evidence type="ECO:0000256" key="9">
    <source>
        <dbReference type="ARBA" id="ARBA00022824"/>
    </source>
</evidence>
<evidence type="ECO:0000256" key="10">
    <source>
        <dbReference type="ARBA" id="ARBA00022989"/>
    </source>
</evidence>
<evidence type="ECO:0000256" key="12">
    <source>
        <dbReference type="ARBA" id="ARBA00032069"/>
    </source>
</evidence>
<evidence type="ECO:0000313" key="17">
    <source>
        <dbReference type="EMBL" id="KAJ9137309.1"/>
    </source>
</evidence>
<evidence type="ECO:0000256" key="11">
    <source>
        <dbReference type="ARBA" id="ARBA00023136"/>
    </source>
</evidence>
<organism evidence="17 18">
    <name type="scientific">Pleurostoma richardsiae</name>
    <dbReference type="NCBI Taxonomy" id="41990"/>
    <lineage>
        <taxon>Eukaryota</taxon>
        <taxon>Fungi</taxon>
        <taxon>Dikarya</taxon>
        <taxon>Ascomycota</taxon>
        <taxon>Pezizomycotina</taxon>
        <taxon>Sordariomycetes</taxon>
        <taxon>Sordariomycetidae</taxon>
        <taxon>Calosphaeriales</taxon>
        <taxon>Pleurostomataceae</taxon>
        <taxon>Pleurostoma</taxon>
    </lineage>
</organism>
<evidence type="ECO:0000256" key="14">
    <source>
        <dbReference type="ARBA" id="ARBA00048064"/>
    </source>
</evidence>
<feature type="transmembrane region" description="Helical" evidence="16">
    <location>
        <begin position="308"/>
        <end position="330"/>
    </location>
</feature>
<dbReference type="InterPro" id="IPR016900">
    <property type="entry name" value="Alg10"/>
</dbReference>
<keyword evidence="6" id="KW-0328">Glycosyltransferase</keyword>
<evidence type="ECO:0000256" key="6">
    <source>
        <dbReference type="ARBA" id="ARBA00022676"/>
    </source>
</evidence>
<keyword evidence="9" id="KW-0256">Endoplasmic reticulum</keyword>
<evidence type="ECO:0000256" key="3">
    <source>
        <dbReference type="ARBA" id="ARBA00010600"/>
    </source>
</evidence>
<proteinExistence type="inferred from homology"/>
<evidence type="ECO:0000256" key="5">
    <source>
        <dbReference type="ARBA" id="ARBA00018512"/>
    </source>
</evidence>
<dbReference type="PANTHER" id="PTHR12989">
    <property type="entry name" value="ALPHA-1,2-GLUCOSYLTRANSFERASE ALG10"/>
    <property type="match status" value="1"/>
</dbReference>
<evidence type="ECO:0000256" key="7">
    <source>
        <dbReference type="ARBA" id="ARBA00022679"/>
    </source>
</evidence>
<dbReference type="PANTHER" id="PTHR12989:SF10">
    <property type="entry name" value="DOL-P-GLC:GLC(2)MAN(9)GLCNAC(2)-PP-DOL ALPHA-1,2-GLUCOSYLTRANSFERASE-RELATED"/>
    <property type="match status" value="1"/>
</dbReference>
<comment type="catalytic activity">
    <reaction evidence="14">
        <text>an alpha-D-Glc-(1-&gt;3)-alpha-D-Glc-(1-&gt;3)-alpha-D-Man-(1-&gt;2)-alpha-D-Man-(1-&gt;2)-alpha-D-Man-(1-&gt;3)-[alpha-D-Man-(1-&gt;2)-alpha-D-Man-(1-&gt;3)-[alpha-D-Man-(1-&gt;2)-alpha-D-Man-(1-&gt;6)]-alpha-D-Man-(1-&gt;6)]-beta-D-Man-(1-&gt;4)-beta-D-GlcNAc-(1-&gt;4)-alpha-D-GlcNAc-diphospho-di-trans,poly-cis-dolichol + a di-trans,poly-cis-dolichyl beta-D-glucosyl phosphate = a alpha-D-Glc-(1-&gt;2)-alpha-D-Glc-(1-&gt;3)-alpha-D-Glc-(1-&gt;3)-alpha-D-Man-(1-&gt;2)-alpha-D-Man-(1-&gt;2)-alpha-D-Man-(1-&gt;3)-[alpha-D-Man-(1-&gt;2)-alpha-D-Man-(1-&gt;3)-[alpha-D-Man-(1-&gt;2)-alpha-D-Man-(1-&gt;6)]-alpha-D-Man-(1-&gt;6)]-beta-D-Man-(1-&gt;4)-beta-D-GlcNAc-(1-&gt;4)-alpha-D-GlcNAc-diphospho-di-trans,poly-cis-dolichol + a di-trans,poly-cis-dolichyl phosphate + H(+)</text>
        <dbReference type="Rhea" id="RHEA:29543"/>
        <dbReference type="Rhea" id="RHEA-COMP:19498"/>
        <dbReference type="Rhea" id="RHEA-COMP:19502"/>
        <dbReference type="Rhea" id="RHEA-COMP:19512"/>
        <dbReference type="Rhea" id="RHEA-COMP:19522"/>
        <dbReference type="ChEBI" id="CHEBI:15378"/>
        <dbReference type="ChEBI" id="CHEBI:57525"/>
        <dbReference type="ChEBI" id="CHEBI:57683"/>
        <dbReference type="ChEBI" id="CHEBI:132522"/>
        <dbReference type="ChEBI" id="CHEBI:132523"/>
        <dbReference type="EC" id="2.4.1.256"/>
    </reaction>
    <physiologicalReaction direction="left-to-right" evidence="14">
        <dbReference type="Rhea" id="RHEA:29544"/>
    </physiologicalReaction>
</comment>